<comment type="caution">
    <text evidence="1">The sequence shown here is derived from an EMBL/GenBank/DDBJ whole genome shotgun (WGS) entry which is preliminary data.</text>
</comment>
<dbReference type="InterPro" id="IPR021109">
    <property type="entry name" value="Peptidase_aspartic_dom_sf"/>
</dbReference>
<organism evidence="1 2">
    <name type="scientific">Pantoea rodasii</name>
    <dbReference type="NCBI Taxonomy" id="1076549"/>
    <lineage>
        <taxon>Bacteria</taxon>
        <taxon>Pseudomonadati</taxon>
        <taxon>Pseudomonadota</taxon>
        <taxon>Gammaproteobacteria</taxon>
        <taxon>Enterobacterales</taxon>
        <taxon>Erwiniaceae</taxon>
        <taxon>Pantoea</taxon>
    </lineage>
</organism>
<name>A0A0B1R4W5_9GAMM</name>
<dbReference type="Gene3D" id="2.40.70.10">
    <property type="entry name" value="Acid Proteases"/>
    <property type="match status" value="1"/>
</dbReference>
<dbReference type="EMBL" id="JTJJ01000044">
    <property type="protein sequence ID" value="KHJ67634.1"/>
    <property type="molecule type" value="Genomic_DNA"/>
</dbReference>
<reference evidence="1 2" key="1">
    <citation type="submission" date="2014-11" db="EMBL/GenBank/DDBJ databases">
        <title>Genome sequencing of Pantoea rodasii ND03.</title>
        <authorList>
            <person name="Muhamad Yunos N.Y."/>
            <person name="Chan K.-G."/>
        </authorList>
    </citation>
    <scope>NUCLEOTIDE SEQUENCE [LARGE SCALE GENOMIC DNA]</scope>
    <source>
        <strain evidence="1 2">ND03</strain>
    </source>
</reference>
<accession>A0A0B1R4W5</accession>
<proteinExistence type="predicted"/>
<sequence length="68" mass="7496">MDNDNCEATQVHIKDTAPGKFNVNALVLEGDFQHMKADGLLGTNFLQNHAVLIDFPNNQLMIRSTDPG</sequence>
<protein>
    <submittedName>
        <fullName evidence="1">Uncharacterized protein</fullName>
    </submittedName>
</protein>
<gene>
    <name evidence="1" type="ORF">QU24_13225</name>
</gene>
<dbReference type="AlphaFoldDB" id="A0A0B1R4W5"/>
<dbReference type="RefSeq" id="WP_039331815.1">
    <property type="nucleotide sequence ID" value="NZ_JTJJ01000044.1"/>
</dbReference>
<evidence type="ECO:0000313" key="1">
    <source>
        <dbReference type="EMBL" id="KHJ67634.1"/>
    </source>
</evidence>
<dbReference type="Proteomes" id="UP000030853">
    <property type="component" value="Unassembled WGS sequence"/>
</dbReference>
<evidence type="ECO:0000313" key="2">
    <source>
        <dbReference type="Proteomes" id="UP000030853"/>
    </source>
</evidence>